<feature type="compositionally biased region" description="Low complexity" evidence="2">
    <location>
        <begin position="580"/>
        <end position="589"/>
    </location>
</feature>
<evidence type="ECO:0000259" key="3">
    <source>
        <dbReference type="Pfam" id="PF01458"/>
    </source>
</evidence>
<evidence type="ECO:0000313" key="5">
    <source>
        <dbReference type="EMBL" id="KAI9197833.1"/>
    </source>
</evidence>
<feature type="domain" description="SUF system FeS cluster assembly SufBD N-terminal" evidence="4">
    <location>
        <begin position="209"/>
        <end position="274"/>
    </location>
</feature>
<reference evidence="5 6" key="1">
    <citation type="journal article" date="2022" name="Plant J.">
        <title>Strategies of tolerance reflected in two North American maple genomes.</title>
        <authorList>
            <person name="McEvoy S.L."/>
            <person name="Sezen U.U."/>
            <person name="Trouern-Trend A."/>
            <person name="McMahon S.M."/>
            <person name="Schaberg P.G."/>
            <person name="Yang J."/>
            <person name="Wegrzyn J.L."/>
            <person name="Swenson N.G."/>
        </authorList>
    </citation>
    <scope>NUCLEOTIDE SEQUENCE [LARGE SCALE GENOMIC DNA]</scope>
    <source>
        <strain evidence="5">91603</strain>
    </source>
</reference>
<dbReference type="SUPFAM" id="SSF101960">
    <property type="entry name" value="Stabilizer of iron transporter SufD"/>
    <property type="match status" value="1"/>
</dbReference>
<feature type="region of interest" description="Disordered" evidence="2">
    <location>
        <begin position="1024"/>
        <end position="1055"/>
    </location>
</feature>
<dbReference type="Pfam" id="PF19295">
    <property type="entry name" value="SufBD_N"/>
    <property type="match status" value="1"/>
</dbReference>
<dbReference type="InterPro" id="IPR055346">
    <property type="entry name" value="Fe-S_cluster_assembly_SufBD"/>
</dbReference>
<accession>A0AAD5JG51</accession>
<dbReference type="GO" id="GO:0016226">
    <property type="term" value="P:iron-sulfur cluster assembly"/>
    <property type="evidence" value="ECO:0007669"/>
    <property type="project" value="InterPro"/>
</dbReference>
<dbReference type="Pfam" id="PF01458">
    <property type="entry name" value="SUFBD_core"/>
    <property type="match status" value="1"/>
</dbReference>
<evidence type="ECO:0000259" key="4">
    <source>
        <dbReference type="Pfam" id="PF19295"/>
    </source>
</evidence>
<comment type="similarity">
    <text evidence="1">Belongs to the iron-sulfur cluster assembly SufBD family.</text>
</comment>
<keyword evidence="6" id="KW-1185">Reference proteome</keyword>
<feature type="domain" description="SUF system FeS cluster assembly SufBD core" evidence="3">
    <location>
        <begin position="281"/>
        <end position="523"/>
    </location>
</feature>
<name>A0AAD5JG51_ACENE</name>
<protein>
    <submittedName>
        <fullName evidence="5">Uncharacterized protein</fullName>
    </submittedName>
</protein>
<evidence type="ECO:0000256" key="1">
    <source>
        <dbReference type="ARBA" id="ARBA00043967"/>
    </source>
</evidence>
<dbReference type="PANTHER" id="PTHR30508">
    <property type="entry name" value="FES CLUSTER ASSEMBLY PROTEIN SUF"/>
    <property type="match status" value="1"/>
</dbReference>
<dbReference type="NCBIfam" id="NF008773">
    <property type="entry name" value="PRK11814.1"/>
    <property type="match status" value="1"/>
</dbReference>
<dbReference type="NCBIfam" id="TIGR01980">
    <property type="entry name" value="sufB"/>
    <property type="match status" value="1"/>
</dbReference>
<proteinExistence type="inferred from homology"/>
<dbReference type="InterPro" id="IPR000825">
    <property type="entry name" value="SUF_FeS_clus_asmbl_SufBD_core"/>
</dbReference>
<dbReference type="EMBL" id="JAJSOW010000002">
    <property type="protein sequence ID" value="KAI9197833.1"/>
    <property type="molecule type" value="Genomic_DNA"/>
</dbReference>
<dbReference type="InterPro" id="IPR010231">
    <property type="entry name" value="SUF_FeS_clus_asmbl_SufB"/>
</dbReference>
<dbReference type="InterPro" id="IPR045595">
    <property type="entry name" value="SufBD_N"/>
</dbReference>
<feature type="compositionally biased region" description="Low complexity" evidence="2">
    <location>
        <begin position="56"/>
        <end position="70"/>
    </location>
</feature>
<organism evidence="5 6">
    <name type="scientific">Acer negundo</name>
    <name type="common">Box elder</name>
    <dbReference type="NCBI Taxonomy" id="4023"/>
    <lineage>
        <taxon>Eukaryota</taxon>
        <taxon>Viridiplantae</taxon>
        <taxon>Streptophyta</taxon>
        <taxon>Embryophyta</taxon>
        <taxon>Tracheophyta</taxon>
        <taxon>Spermatophyta</taxon>
        <taxon>Magnoliopsida</taxon>
        <taxon>eudicotyledons</taxon>
        <taxon>Gunneridae</taxon>
        <taxon>Pentapetalae</taxon>
        <taxon>rosids</taxon>
        <taxon>malvids</taxon>
        <taxon>Sapindales</taxon>
        <taxon>Sapindaceae</taxon>
        <taxon>Hippocastanoideae</taxon>
        <taxon>Acereae</taxon>
        <taxon>Acer</taxon>
    </lineage>
</organism>
<evidence type="ECO:0000313" key="6">
    <source>
        <dbReference type="Proteomes" id="UP001064489"/>
    </source>
</evidence>
<comment type="caution">
    <text evidence="5">The sequence shown here is derived from an EMBL/GenBank/DDBJ whole genome shotgun (WGS) entry which is preliminary data.</text>
</comment>
<gene>
    <name evidence="5" type="ORF">LWI28_005306</name>
</gene>
<feature type="region of interest" description="Disordered" evidence="2">
    <location>
        <begin position="580"/>
        <end position="627"/>
    </location>
</feature>
<dbReference type="InterPro" id="IPR037284">
    <property type="entry name" value="SUF_FeS_clus_asmbl_SufBD_sf"/>
</dbReference>
<dbReference type="Proteomes" id="UP001064489">
    <property type="component" value="Chromosome 13"/>
</dbReference>
<feature type="region of interest" description="Disordered" evidence="2">
    <location>
        <begin position="55"/>
        <end position="74"/>
    </location>
</feature>
<sequence>MNSLLANGISSFSPQPTIDSSKLPKGFHPKLEYLKPSNPKASSRHLRIRADVGYGSSQTITSDSASSSGKSTDDKIQEILRNREYDKKFGFSIDIDSFSIPKGLSSETIRLISSLKDEPDWMLEFRLSAFERFLKLQEPKWSDNRYPPINFQDMCYYSAPKKKPTLKSLDEADPELIRYFDKLGVPLNEQNRLANVAVDAVLDSVSIATTHRKTLEKAGVIFCSISEAIKEYPDLVRKYLGRVVPSEDNYYAALNSAVFSDGSFCYIPKDTKCPMQISTYFRINALETGQFERTLIVADDRSFVEYLEGCTAPSYDRNQLHAAVVELYCAEDAEIKYSTVQNWYAGDEEGKGGIYNFVTKRGLCAGDRSKISWTQVETGSAITWKYPSVVLEGDDTVGEFYSVALTNNYQQADTGTKMIHKGKNTKSRIISKGISAGNSRNCYRGLVQVQSKAENARNSSQCDSMLIGDTAAANTYPYIQVKNPTARIEHEASTSKIGEDQLFYFQQRGIDYEKAMAAMISGFCRDVFNELPDEFGSEVNQLMSLKLEGSVAISSFFRETQVNFLVVCIGSGMMNQHSLGSGSLSSGDLPLKRKRGRPRKDDSHVQGENSPLTPVPDSGKKDKQTTAATDPAVDLLVGQVVSGVIEGSFDAGYLLNVKVGGSDTHLKGVVFLPGRCTPITAANDVAPNVRMYKRKDNPIPFQNPQTHRRDFVPPSRQINKQATEVKIDGPKFPDKILPSELQSGTPITVKNQSASVILPLGVELPRNETGLALGETVRLQKLSNSGKESQAVAFMAQLLHDKAVEKDEVQQATIMEIEEAKESEPASAPLVVEKDEVQQGTNMETEETNESEPASAPLVDIIVSTGYINPEPQVENQVSSSDLKPNELVHSEVKDLNSMEIEETQESAASAPLVDITPSTGNINQEPQVEIQALSSDLKSNELVHNEVKVLNKNEESKTALIAEPESILSEPVGIGMLMEEPKLEHSQNPLFAAPESSPSEAIGISMMMEKPSHENDRTSLFTEPESMSPEPIGINSLVDDKQNSPKKDTQHMPSEPVGISTLMEKPQLEQNQAPLFAAPESIPSEPIGISMLMEKPNIEDDRTPLFAEPESMSPESIVINFLADKQNFPEKDTHDMPSEPVGISMEIPQLEHNQTPLFAAPECTPSEPIGISMLMEKPNLEDGRTSLFAEPEPISCEPIGINFLVDKQNSSKKDTQDMLSEQVGISTLMGKPKREHNQTLLFAALESMSSDPIGINMLMEKPNFEDDRTPLFAEPKSMSPEPKGINFLLDKENFPEKDTQDMPSEPANRPVFGDETSNIIAGGSYSVPMTNLSVMLFEGEAVPSQPTSLGNEGSALPRMIDTQICSSSSCATNNGESGIRDGITATHLELSSSLNLSGSGSLKNSRQEQN</sequence>
<dbReference type="PANTHER" id="PTHR30508:SF1">
    <property type="entry name" value="UPF0051 PROTEIN ABCI8, CHLOROPLASTIC-RELATED"/>
    <property type="match status" value="1"/>
</dbReference>
<feature type="compositionally biased region" description="Basic and acidic residues" evidence="2">
    <location>
        <begin position="1039"/>
        <end position="1051"/>
    </location>
</feature>
<evidence type="ECO:0000256" key="2">
    <source>
        <dbReference type="SAM" id="MobiDB-lite"/>
    </source>
</evidence>